<reference evidence="2 3" key="1">
    <citation type="journal article" date="2021" name="Sci. Rep.">
        <title>Genome sequencing of the multicellular alga Astrephomene provides insights into convergent evolution of germ-soma differentiation.</title>
        <authorList>
            <person name="Yamashita S."/>
            <person name="Yamamoto K."/>
            <person name="Matsuzaki R."/>
            <person name="Suzuki S."/>
            <person name="Yamaguchi H."/>
            <person name="Hirooka S."/>
            <person name="Minakuchi Y."/>
            <person name="Miyagishima S."/>
            <person name="Kawachi M."/>
            <person name="Toyoda A."/>
            <person name="Nozaki H."/>
        </authorList>
    </citation>
    <scope>NUCLEOTIDE SEQUENCE [LARGE SCALE GENOMIC DNA]</scope>
    <source>
        <strain evidence="2 3">NIES-4017</strain>
    </source>
</reference>
<feature type="compositionally biased region" description="Pro residues" evidence="1">
    <location>
        <begin position="158"/>
        <end position="170"/>
    </location>
</feature>
<evidence type="ECO:0000313" key="2">
    <source>
        <dbReference type="EMBL" id="GFR50499.1"/>
    </source>
</evidence>
<comment type="caution">
    <text evidence="2">The sequence shown here is derived from an EMBL/GenBank/DDBJ whole genome shotgun (WGS) entry which is preliminary data.</text>
</comment>
<feature type="region of interest" description="Disordered" evidence="1">
    <location>
        <begin position="137"/>
        <end position="313"/>
    </location>
</feature>
<feature type="compositionally biased region" description="Low complexity" evidence="1">
    <location>
        <begin position="269"/>
        <end position="284"/>
    </location>
</feature>
<proteinExistence type="predicted"/>
<keyword evidence="3" id="KW-1185">Reference proteome</keyword>
<dbReference type="Proteomes" id="UP001054857">
    <property type="component" value="Unassembled WGS sequence"/>
</dbReference>
<dbReference type="AlphaFoldDB" id="A0AAD3E0P2"/>
<feature type="compositionally biased region" description="Pro residues" evidence="1">
    <location>
        <begin position="140"/>
        <end position="151"/>
    </location>
</feature>
<feature type="compositionally biased region" description="Basic residues" evidence="1">
    <location>
        <begin position="208"/>
        <end position="218"/>
    </location>
</feature>
<feature type="compositionally biased region" description="Pro residues" evidence="1">
    <location>
        <begin position="224"/>
        <end position="253"/>
    </location>
</feature>
<evidence type="ECO:0000313" key="3">
    <source>
        <dbReference type="Proteomes" id="UP001054857"/>
    </source>
</evidence>
<name>A0AAD3E0P2_9CHLO</name>
<accession>A0AAD3E0P2</accession>
<feature type="compositionally biased region" description="Gly residues" evidence="1">
    <location>
        <begin position="285"/>
        <end position="299"/>
    </location>
</feature>
<dbReference type="EMBL" id="BMAR01000038">
    <property type="protein sequence ID" value="GFR50499.1"/>
    <property type="molecule type" value="Genomic_DNA"/>
</dbReference>
<gene>
    <name evidence="2" type="ORF">Agub_g12764</name>
</gene>
<sequence>MTEVGFNKLSTEDLPFTVRIGSTGAGFGVGCGFGIGFGKPLNLGSVPALGQAAAGVSSGLSQFSQLFGGLGSGARDAVQGLGVKGLDAGLGCGVGVGYGFGAGLFLKPSAAEKLMRLLDSTVGHVARQVQARLSTAGVLLPPPYPHPPPTTHPAYSSPQPPLLSPQPPPATSYSATPLAPSGSTVGPPAALAQDHPQHHHLPLQQQHQHQHQQHHPQHQHQPESPWPPASPLSPHCAPPAAAPAPSQPQQPPPLHRRHGAHPGRPPAPAAAAACSPAEAASEGAVAGGSGGGSGGGGGDVAAARSGAGWQAGSSEELRALLRHERQLARLRARNRALRQAVCSLDRRLPVCQEPSDSWGDSDG</sequence>
<organism evidence="2 3">
    <name type="scientific">Astrephomene gubernaculifera</name>
    <dbReference type="NCBI Taxonomy" id="47775"/>
    <lineage>
        <taxon>Eukaryota</taxon>
        <taxon>Viridiplantae</taxon>
        <taxon>Chlorophyta</taxon>
        <taxon>core chlorophytes</taxon>
        <taxon>Chlorophyceae</taxon>
        <taxon>CS clade</taxon>
        <taxon>Chlamydomonadales</taxon>
        <taxon>Astrephomenaceae</taxon>
        <taxon>Astrephomene</taxon>
    </lineage>
</organism>
<dbReference type="PANTHER" id="PTHR36051:SF2">
    <property type="entry name" value="DYNAMIN"/>
    <property type="match status" value="1"/>
</dbReference>
<evidence type="ECO:0000256" key="1">
    <source>
        <dbReference type="SAM" id="MobiDB-lite"/>
    </source>
</evidence>
<dbReference type="PANTHER" id="PTHR36051">
    <property type="entry name" value="DYNAMIN"/>
    <property type="match status" value="1"/>
</dbReference>
<protein>
    <submittedName>
        <fullName evidence="2">Uncharacterized protein</fullName>
    </submittedName>
</protein>